<dbReference type="Proteomes" id="UP001465976">
    <property type="component" value="Unassembled WGS sequence"/>
</dbReference>
<evidence type="ECO:0000256" key="1">
    <source>
        <dbReference type="SAM" id="MobiDB-lite"/>
    </source>
</evidence>
<comment type="caution">
    <text evidence="2">The sequence shown here is derived from an EMBL/GenBank/DDBJ whole genome shotgun (WGS) entry which is preliminary data.</text>
</comment>
<evidence type="ECO:0000313" key="2">
    <source>
        <dbReference type="EMBL" id="KAL0576112.1"/>
    </source>
</evidence>
<accession>A0ABR3FLI5</accession>
<feature type="region of interest" description="Disordered" evidence="1">
    <location>
        <begin position="1"/>
        <end position="149"/>
    </location>
</feature>
<reference evidence="2 3" key="1">
    <citation type="submission" date="2024-02" db="EMBL/GenBank/DDBJ databases">
        <title>A draft genome for the cacao thread blight pathogen Marasmius crinis-equi.</title>
        <authorList>
            <person name="Cohen S.P."/>
            <person name="Baruah I.K."/>
            <person name="Amoako-Attah I."/>
            <person name="Bukari Y."/>
            <person name="Meinhardt L.W."/>
            <person name="Bailey B.A."/>
        </authorList>
    </citation>
    <scope>NUCLEOTIDE SEQUENCE [LARGE SCALE GENOMIC DNA]</scope>
    <source>
        <strain evidence="2 3">GH-76</strain>
    </source>
</reference>
<feature type="compositionally biased region" description="Basic and acidic residues" evidence="1">
    <location>
        <begin position="32"/>
        <end position="44"/>
    </location>
</feature>
<feature type="compositionally biased region" description="Acidic residues" evidence="1">
    <location>
        <begin position="45"/>
        <end position="63"/>
    </location>
</feature>
<feature type="compositionally biased region" description="Basic and acidic residues" evidence="1">
    <location>
        <begin position="128"/>
        <end position="149"/>
    </location>
</feature>
<feature type="compositionally biased region" description="Basic residues" evidence="1">
    <location>
        <begin position="1"/>
        <end position="10"/>
    </location>
</feature>
<name>A0ABR3FLI5_9AGAR</name>
<gene>
    <name evidence="2" type="ORF">V5O48_005859</name>
</gene>
<proteinExistence type="predicted"/>
<keyword evidence="3" id="KW-1185">Reference proteome</keyword>
<protein>
    <submittedName>
        <fullName evidence="2">Uncharacterized protein</fullName>
    </submittedName>
</protein>
<feature type="compositionally biased region" description="Polar residues" evidence="1">
    <location>
        <begin position="15"/>
        <end position="24"/>
    </location>
</feature>
<organism evidence="2 3">
    <name type="scientific">Marasmius crinis-equi</name>
    <dbReference type="NCBI Taxonomy" id="585013"/>
    <lineage>
        <taxon>Eukaryota</taxon>
        <taxon>Fungi</taxon>
        <taxon>Dikarya</taxon>
        <taxon>Basidiomycota</taxon>
        <taxon>Agaricomycotina</taxon>
        <taxon>Agaricomycetes</taxon>
        <taxon>Agaricomycetidae</taxon>
        <taxon>Agaricales</taxon>
        <taxon>Marasmiineae</taxon>
        <taxon>Marasmiaceae</taxon>
        <taxon>Marasmius</taxon>
    </lineage>
</organism>
<sequence>MSKNSSRRRAAKDGSSLNEGGSITRQRRSRRLARDVEREPTLLKDEDEDEEIDQLDGGEDGPMDIDGPHLEQPNPRSSTIPPGARTSIKLEAGTPPITDSTRTASRGAGTSVDNGPEVGPSTTLNSTEEEKKPRDRIQLSFEEKQRERLQEREEVLEREAEELMASCSISQNRP</sequence>
<evidence type="ECO:0000313" key="3">
    <source>
        <dbReference type="Proteomes" id="UP001465976"/>
    </source>
</evidence>
<dbReference type="EMBL" id="JBAHYK010000246">
    <property type="protein sequence ID" value="KAL0576112.1"/>
    <property type="molecule type" value="Genomic_DNA"/>
</dbReference>